<comment type="caution">
    <text evidence="3">The sequence shown here is derived from an EMBL/GenBank/DDBJ whole genome shotgun (WGS) entry which is preliminary data.</text>
</comment>
<keyword evidence="2" id="KW-0472">Membrane</keyword>
<dbReference type="AlphaFoldDB" id="A0A1F5ZFL1"/>
<evidence type="ECO:0000313" key="3">
    <source>
        <dbReference type="EMBL" id="OGG11279.1"/>
    </source>
</evidence>
<dbReference type="EMBL" id="MFIZ01000033">
    <property type="protein sequence ID" value="OGG11279.1"/>
    <property type="molecule type" value="Genomic_DNA"/>
</dbReference>
<protein>
    <recommendedName>
        <fullName evidence="5">Cell division protein FtsL</fullName>
    </recommendedName>
</protein>
<organism evidence="3 4">
    <name type="scientific">Candidatus Gottesmanbacteria bacterium RBG_13_45_10</name>
    <dbReference type="NCBI Taxonomy" id="1798370"/>
    <lineage>
        <taxon>Bacteria</taxon>
        <taxon>Candidatus Gottesmaniibacteriota</taxon>
    </lineage>
</organism>
<evidence type="ECO:0008006" key="5">
    <source>
        <dbReference type="Google" id="ProtNLM"/>
    </source>
</evidence>
<sequence length="101" mass="11109">MIQPIIRNCLRSIPFIVAMLIVIEIVMTNQLVGSGREVSQIDSTIEALTQENEILHQEVASASSLLTITEKATVMGFVDQSKARYLTVGSEQLPVALNRPQ</sequence>
<keyword evidence="2" id="KW-0812">Transmembrane</keyword>
<feature type="coiled-coil region" evidence="1">
    <location>
        <begin position="38"/>
        <end position="65"/>
    </location>
</feature>
<feature type="transmembrane region" description="Helical" evidence="2">
    <location>
        <begin position="12"/>
        <end position="32"/>
    </location>
</feature>
<proteinExistence type="predicted"/>
<gene>
    <name evidence="3" type="ORF">A2Z00_02220</name>
</gene>
<evidence type="ECO:0000256" key="2">
    <source>
        <dbReference type="SAM" id="Phobius"/>
    </source>
</evidence>
<evidence type="ECO:0000313" key="4">
    <source>
        <dbReference type="Proteomes" id="UP000177268"/>
    </source>
</evidence>
<reference evidence="3 4" key="1">
    <citation type="journal article" date="2016" name="Nat. Commun.">
        <title>Thousands of microbial genomes shed light on interconnected biogeochemical processes in an aquifer system.</title>
        <authorList>
            <person name="Anantharaman K."/>
            <person name="Brown C.T."/>
            <person name="Hug L.A."/>
            <person name="Sharon I."/>
            <person name="Castelle C.J."/>
            <person name="Probst A.J."/>
            <person name="Thomas B.C."/>
            <person name="Singh A."/>
            <person name="Wilkins M.J."/>
            <person name="Karaoz U."/>
            <person name="Brodie E.L."/>
            <person name="Williams K.H."/>
            <person name="Hubbard S.S."/>
            <person name="Banfield J.F."/>
        </authorList>
    </citation>
    <scope>NUCLEOTIDE SEQUENCE [LARGE SCALE GENOMIC DNA]</scope>
</reference>
<name>A0A1F5ZFL1_9BACT</name>
<keyword evidence="1" id="KW-0175">Coiled coil</keyword>
<accession>A0A1F5ZFL1</accession>
<evidence type="ECO:0000256" key="1">
    <source>
        <dbReference type="SAM" id="Coils"/>
    </source>
</evidence>
<dbReference type="Proteomes" id="UP000177268">
    <property type="component" value="Unassembled WGS sequence"/>
</dbReference>
<dbReference type="STRING" id="1798370.A2Z00_02220"/>
<keyword evidence="2" id="KW-1133">Transmembrane helix</keyword>